<gene>
    <name evidence="1" type="ORF">U0070_004885</name>
</gene>
<accession>A0AAW0K4S0</accession>
<evidence type="ECO:0000313" key="1">
    <source>
        <dbReference type="EMBL" id="KAK7833904.1"/>
    </source>
</evidence>
<organism evidence="1 2">
    <name type="scientific">Myodes glareolus</name>
    <name type="common">Bank vole</name>
    <name type="synonym">Clethrionomys glareolus</name>
    <dbReference type="NCBI Taxonomy" id="447135"/>
    <lineage>
        <taxon>Eukaryota</taxon>
        <taxon>Metazoa</taxon>
        <taxon>Chordata</taxon>
        <taxon>Craniata</taxon>
        <taxon>Vertebrata</taxon>
        <taxon>Euteleostomi</taxon>
        <taxon>Mammalia</taxon>
        <taxon>Eutheria</taxon>
        <taxon>Euarchontoglires</taxon>
        <taxon>Glires</taxon>
        <taxon>Rodentia</taxon>
        <taxon>Myomorpha</taxon>
        <taxon>Muroidea</taxon>
        <taxon>Cricetidae</taxon>
        <taxon>Arvicolinae</taxon>
        <taxon>Myodes</taxon>
    </lineage>
</organism>
<evidence type="ECO:0000313" key="2">
    <source>
        <dbReference type="Proteomes" id="UP001488838"/>
    </source>
</evidence>
<dbReference type="EMBL" id="JBBHLL010000005">
    <property type="protein sequence ID" value="KAK7833904.1"/>
    <property type="molecule type" value="Genomic_DNA"/>
</dbReference>
<name>A0AAW0K4S0_MYOGA</name>
<protein>
    <submittedName>
        <fullName evidence="1">Uncharacterized protein</fullName>
    </submittedName>
</protein>
<proteinExistence type="predicted"/>
<reference evidence="1 2" key="1">
    <citation type="journal article" date="2023" name="bioRxiv">
        <title>Conserved and derived expression patterns and positive selection on dental genes reveal complex evolutionary context of ever-growing rodent molars.</title>
        <authorList>
            <person name="Calamari Z.T."/>
            <person name="Song A."/>
            <person name="Cohen E."/>
            <person name="Akter M."/>
            <person name="Roy R.D."/>
            <person name="Hallikas O."/>
            <person name="Christensen M.M."/>
            <person name="Li P."/>
            <person name="Marangoni P."/>
            <person name="Jernvall J."/>
            <person name="Klein O.D."/>
        </authorList>
    </citation>
    <scope>NUCLEOTIDE SEQUENCE [LARGE SCALE GENOMIC DNA]</scope>
    <source>
        <strain evidence="1">V071</strain>
    </source>
</reference>
<keyword evidence="2" id="KW-1185">Reference proteome</keyword>
<dbReference type="AlphaFoldDB" id="A0AAW0K4S0"/>
<dbReference type="Proteomes" id="UP001488838">
    <property type="component" value="Unassembled WGS sequence"/>
</dbReference>
<sequence>MAWHVEHLRKLDFCPTTSQRLQGPMATGLESNSPLQQLPSTMATRTSAKLDRPTQNSCNQASVLLLQFSSA</sequence>
<comment type="caution">
    <text evidence="1">The sequence shown here is derived from an EMBL/GenBank/DDBJ whole genome shotgun (WGS) entry which is preliminary data.</text>
</comment>